<evidence type="ECO:0000313" key="4">
    <source>
        <dbReference type="Proteomes" id="UP000056968"/>
    </source>
</evidence>
<dbReference type="InterPro" id="IPR002347">
    <property type="entry name" value="SDR_fam"/>
</dbReference>
<evidence type="ECO:0000256" key="1">
    <source>
        <dbReference type="ARBA" id="ARBA00006484"/>
    </source>
</evidence>
<protein>
    <recommendedName>
        <fullName evidence="5">Short-chain dehydrogenase</fullName>
    </recommendedName>
</protein>
<dbReference type="OrthoDB" id="9808814at2"/>
<reference evidence="3 4" key="1">
    <citation type="submission" date="2015-11" db="EMBL/GenBank/DDBJ databases">
        <title>A Two-component Flavoprotein Monooxygenase System MeaXY Responsible for para-Hydroxylation of 2-Methyl-6-ethylaniline and 2,6-Diethylaniline in Sphingobium baderi DE-13.</title>
        <authorList>
            <person name="Cheng M."/>
            <person name="Meng Q."/>
            <person name="Yang Y."/>
            <person name="Chu C."/>
            <person name="Yan X."/>
            <person name="He J."/>
            <person name="Li S."/>
        </authorList>
    </citation>
    <scope>NUCLEOTIDE SEQUENCE [LARGE SCALE GENOMIC DNA]</scope>
    <source>
        <strain evidence="3 4">DE-13</strain>
    </source>
</reference>
<keyword evidence="4" id="KW-1185">Reference proteome</keyword>
<dbReference type="PANTHER" id="PTHR43899:SF13">
    <property type="entry name" value="RH59310P"/>
    <property type="match status" value="1"/>
</dbReference>
<keyword evidence="2" id="KW-0560">Oxidoreductase</keyword>
<dbReference type="RefSeq" id="WP_062064358.1">
    <property type="nucleotide sequence ID" value="NZ_CP013264.1"/>
</dbReference>
<dbReference type="Pfam" id="PF00106">
    <property type="entry name" value="adh_short"/>
    <property type="match status" value="1"/>
</dbReference>
<dbReference type="AlphaFoldDB" id="A0A0S3EYZ3"/>
<dbReference type="STRING" id="1332080.ATN00_10045"/>
<gene>
    <name evidence="3" type="ORF">ATN00_10045</name>
</gene>
<name>A0A0S3EYZ3_9SPHN</name>
<dbReference type="SUPFAM" id="SSF51735">
    <property type="entry name" value="NAD(P)-binding Rossmann-fold domains"/>
    <property type="match status" value="1"/>
</dbReference>
<comment type="similarity">
    <text evidence="1">Belongs to the short-chain dehydrogenases/reductases (SDR) family.</text>
</comment>
<dbReference type="KEGG" id="sbd:ATN00_10045"/>
<dbReference type="EMBL" id="CP013264">
    <property type="protein sequence ID" value="ALR20597.1"/>
    <property type="molecule type" value="Genomic_DNA"/>
</dbReference>
<dbReference type="Proteomes" id="UP000056968">
    <property type="component" value="Chromosome"/>
</dbReference>
<organism evidence="3 4">
    <name type="scientific">Sphingobium baderi</name>
    <dbReference type="NCBI Taxonomy" id="1332080"/>
    <lineage>
        <taxon>Bacteria</taxon>
        <taxon>Pseudomonadati</taxon>
        <taxon>Pseudomonadota</taxon>
        <taxon>Alphaproteobacteria</taxon>
        <taxon>Sphingomonadales</taxon>
        <taxon>Sphingomonadaceae</taxon>
        <taxon>Sphingobium</taxon>
    </lineage>
</organism>
<evidence type="ECO:0000313" key="3">
    <source>
        <dbReference type="EMBL" id="ALR20597.1"/>
    </source>
</evidence>
<dbReference type="GO" id="GO:0016491">
    <property type="term" value="F:oxidoreductase activity"/>
    <property type="evidence" value="ECO:0007669"/>
    <property type="project" value="UniProtKB-KW"/>
</dbReference>
<dbReference type="InterPro" id="IPR036291">
    <property type="entry name" value="NAD(P)-bd_dom_sf"/>
</dbReference>
<evidence type="ECO:0008006" key="5">
    <source>
        <dbReference type="Google" id="ProtNLM"/>
    </source>
</evidence>
<proteinExistence type="inferred from homology"/>
<accession>A0A0S3EYZ3</accession>
<sequence length="283" mass="30335">MAPKMRRLENEHAERMMTANFTDRYGGWALIAGASDGLGAEFARELARRGMNCALVARRADKLTELAEELRRDFGVEARCHPIDLAAADAGARLYAVADSLDIGLLVLNAGGDTVGTAFLASDLGAWQALTCRNIDTLTAACHSFGARFAARKRGGVMVVGSDAAFGGAGRLSVYSASKAYALNLIESLWAELRPVGVDVAYLVIGSTDTPKMRKVLAEREISPESVNLAAPDDIARWALDEIGAGPTLVFDRAADQANALISPSLRRARVEHTTKLMDFFYG</sequence>
<dbReference type="PRINTS" id="PR00081">
    <property type="entry name" value="GDHRDH"/>
</dbReference>
<dbReference type="PANTHER" id="PTHR43899">
    <property type="entry name" value="RH59310P"/>
    <property type="match status" value="1"/>
</dbReference>
<evidence type="ECO:0000256" key="2">
    <source>
        <dbReference type="ARBA" id="ARBA00023002"/>
    </source>
</evidence>
<dbReference type="Gene3D" id="3.40.50.720">
    <property type="entry name" value="NAD(P)-binding Rossmann-like Domain"/>
    <property type="match status" value="1"/>
</dbReference>
<dbReference type="InterPro" id="IPR051019">
    <property type="entry name" value="VLCFA-Steroid_DH"/>
</dbReference>